<dbReference type="Pfam" id="PF04893">
    <property type="entry name" value="Yip1"/>
    <property type="match status" value="1"/>
</dbReference>
<dbReference type="RefSeq" id="WP_424586814.1">
    <property type="nucleotide sequence ID" value="NZ_JBNARP010000005.1"/>
</dbReference>
<evidence type="ECO:0000313" key="7">
    <source>
        <dbReference type="EMBL" id="PMP68008.1"/>
    </source>
</evidence>
<reference evidence="7 8" key="1">
    <citation type="submission" date="2018-01" db="EMBL/GenBank/DDBJ databases">
        <title>Metagenomic assembled genomes from two thermal pools in the Uzon Caldera, Kamchatka, Russia.</title>
        <authorList>
            <person name="Wilkins L."/>
            <person name="Ettinger C."/>
        </authorList>
    </citation>
    <scope>NUCLEOTIDE SEQUENCE [LARGE SCALE GENOMIC DNA]</scope>
    <source>
        <strain evidence="7">ZAV-07</strain>
    </source>
</reference>
<evidence type="ECO:0000256" key="2">
    <source>
        <dbReference type="ARBA" id="ARBA00022692"/>
    </source>
</evidence>
<comment type="caution">
    <text evidence="7">The sequence shown here is derived from an EMBL/GenBank/DDBJ whole genome shotgun (WGS) entry which is preliminary data.</text>
</comment>
<name>A0A2J6WF15_9BACT</name>
<feature type="transmembrane region" description="Helical" evidence="5">
    <location>
        <begin position="172"/>
        <end position="189"/>
    </location>
</feature>
<proteinExistence type="predicted"/>
<evidence type="ECO:0000256" key="5">
    <source>
        <dbReference type="SAM" id="Phobius"/>
    </source>
</evidence>
<evidence type="ECO:0000256" key="4">
    <source>
        <dbReference type="ARBA" id="ARBA00023136"/>
    </source>
</evidence>
<dbReference type="Proteomes" id="UP000237040">
    <property type="component" value="Unassembled WGS sequence"/>
</dbReference>
<feature type="transmembrane region" description="Helical" evidence="5">
    <location>
        <begin position="143"/>
        <end position="160"/>
    </location>
</feature>
<keyword evidence="4 5" id="KW-0472">Membrane</keyword>
<dbReference type="GO" id="GO:0016020">
    <property type="term" value="C:membrane"/>
    <property type="evidence" value="ECO:0007669"/>
    <property type="project" value="UniProtKB-SubCell"/>
</dbReference>
<organism evidence="7 8">
    <name type="scientific">Caldisericum exile</name>
    <dbReference type="NCBI Taxonomy" id="693075"/>
    <lineage>
        <taxon>Bacteria</taxon>
        <taxon>Pseudomonadati</taxon>
        <taxon>Caldisericota/Cryosericota group</taxon>
        <taxon>Caldisericota</taxon>
        <taxon>Caldisericia</taxon>
        <taxon>Caldisericales</taxon>
        <taxon>Caldisericaceae</taxon>
        <taxon>Caldisericum</taxon>
    </lineage>
</organism>
<feature type="transmembrane region" description="Helical" evidence="5">
    <location>
        <begin position="21"/>
        <end position="40"/>
    </location>
</feature>
<evidence type="ECO:0000259" key="6">
    <source>
        <dbReference type="Pfam" id="PF04893"/>
    </source>
</evidence>
<evidence type="ECO:0000256" key="3">
    <source>
        <dbReference type="ARBA" id="ARBA00022989"/>
    </source>
</evidence>
<evidence type="ECO:0000313" key="8">
    <source>
        <dbReference type="Proteomes" id="UP000237040"/>
    </source>
</evidence>
<dbReference type="AlphaFoldDB" id="A0A2J6WF15"/>
<keyword evidence="3 5" id="KW-1133">Transmembrane helix</keyword>
<feature type="domain" description="Yip1" evidence="6">
    <location>
        <begin position="8"/>
        <end position="185"/>
    </location>
</feature>
<accession>A0A2J6WF15</accession>
<feature type="transmembrane region" description="Helical" evidence="5">
    <location>
        <begin position="76"/>
        <end position="95"/>
    </location>
</feature>
<evidence type="ECO:0000256" key="1">
    <source>
        <dbReference type="ARBA" id="ARBA00004141"/>
    </source>
</evidence>
<dbReference type="EMBL" id="PNIL01000030">
    <property type="protein sequence ID" value="PMP68008.1"/>
    <property type="molecule type" value="Genomic_DNA"/>
</dbReference>
<keyword evidence="2 5" id="KW-0812">Transmembrane</keyword>
<protein>
    <recommendedName>
        <fullName evidence="6">Yip1 domain-containing protein</fullName>
    </recommendedName>
</protein>
<feature type="transmembrane region" description="Helical" evidence="5">
    <location>
        <begin position="115"/>
        <end position="137"/>
    </location>
</feature>
<comment type="subcellular location">
    <subcellularLocation>
        <location evidence="1">Membrane</location>
        <topology evidence="1">Multi-pass membrane protein</topology>
    </subcellularLocation>
</comment>
<sequence>MLIERIIKVIKSPQKAFEEEIETITFLLFLLLNGTILYLYSVVLVKFGLSSIQNVLPELTNELIKTLQATVTSYKFLYLTLCLPFVSTLFSASIYELLSQIIFGKTNGIKLMKNLAFASTPIMLSRFIYVIFSFLNIGYSQTLNIFFIIWEIILFILAISKTYEIEISKANLLFFAPYIIILLLIIPAII</sequence>
<dbReference type="InterPro" id="IPR006977">
    <property type="entry name" value="Yip1_dom"/>
</dbReference>
<gene>
    <name evidence="7" type="ORF">C0189_02130</name>
</gene>